<feature type="region of interest" description="Disordered" evidence="1">
    <location>
        <begin position="47"/>
        <end position="96"/>
    </location>
</feature>
<accession>A0ABD1ZBI9</accession>
<protein>
    <submittedName>
        <fullName evidence="2">Uncharacterized protein</fullName>
    </submittedName>
</protein>
<dbReference type="Proteomes" id="UP001605036">
    <property type="component" value="Unassembled WGS sequence"/>
</dbReference>
<dbReference type="AlphaFoldDB" id="A0ABD1ZBI9"/>
<dbReference type="EMBL" id="JBHFFA010000002">
    <property type="protein sequence ID" value="KAL2644825.1"/>
    <property type="molecule type" value="Genomic_DNA"/>
</dbReference>
<reference evidence="2 3" key="1">
    <citation type="submission" date="2024-09" db="EMBL/GenBank/DDBJ databases">
        <title>Chromosome-scale assembly of Riccia fluitans.</title>
        <authorList>
            <person name="Paukszto L."/>
            <person name="Sawicki J."/>
            <person name="Karawczyk K."/>
            <person name="Piernik-Szablinska J."/>
            <person name="Szczecinska M."/>
            <person name="Mazdziarz M."/>
        </authorList>
    </citation>
    <scope>NUCLEOTIDE SEQUENCE [LARGE SCALE GENOMIC DNA]</scope>
    <source>
        <strain evidence="2">Rf_01</strain>
        <tissue evidence="2">Aerial parts of the thallus</tissue>
    </source>
</reference>
<gene>
    <name evidence="2" type="ORF">R1flu_012412</name>
</gene>
<evidence type="ECO:0000256" key="1">
    <source>
        <dbReference type="SAM" id="MobiDB-lite"/>
    </source>
</evidence>
<keyword evidence="3" id="KW-1185">Reference proteome</keyword>
<feature type="compositionally biased region" description="Basic and acidic residues" evidence="1">
    <location>
        <begin position="53"/>
        <end position="96"/>
    </location>
</feature>
<organism evidence="2 3">
    <name type="scientific">Riccia fluitans</name>
    <dbReference type="NCBI Taxonomy" id="41844"/>
    <lineage>
        <taxon>Eukaryota</taxon>
        <taxon>Viridiplantae</taxon>
        <taxon>Streptophyta</taxon>
        <taxon>Embryophyta</taxon>
        <taxon>Marchantiophyta</taxon>
        <taxon>Marchantiopsida</taxon>
        <taxon>Marchantiidae</taxon>
        <taxon>Marchantiales</taxon>
        <taxon>Ricciaceae</taxon>
        <taxon>Riccia</taxon>
    </lineage>
</organism>
<comment type="caution">
    <text evidence="2">The sequence shown here is derived from an EMBL/GenBank/DDBJ whole genome shotgun (WGS) entry which is preliminary data.</text>
</comment>
<sequence length="96" mass="11121">MARCWRGKESEDGTFECVAGCRGAETFRAATLERNVQGWTFGSAAACKHHGKMEREERKQRRNATEPEYVANERGRIDERNTNKGRNEETRRERDS</sequence>
<evidence type="ECO:0000313" key="3">
    <source>
        <dbReference type="Proteomes" id="UP001605036"/>
    </source>
</evidence>
<evidence type="ECO:0000313" key="2">
    <source>
        <dbReference type="EMBL" id="KAL2644825.1"/>
    </source>
</evidence>
<name>A0ABD1ZBI9_9MARC</name>
<proteinExistence type="predicted"/>